<feature type="transmembrane region" description="Helical" evidence="1">
    <location>
        <begin position="196"/>
        <end position="213"/>
    </location>
</feature>
<dbReference type="PATRIC" id="fig|1045004.4.peg.1602"/>
<keyword evidence="3" id="KW-1185">Reference proteome</keyword>
<dbReference type="EMBL" id="AFVZ01000001">
    <property type="protein sequence ID" value="EHN59708.1"/>
    <property type="molecule type" value="Genomic_DNA"/>
</dbReference>
<proteinExistence type="predicted"/>
<sequence length="232" mass="26601">MNWIKLSRTIVNVVSPVLFLSAIWWVLNFPYALLAVMIFTAKNSAMVQTAVASGLLFMPISAIPATVTTLALARRYFKDGHHFPSWKTGLFYYRRDYLKSLIFGLVNLFLLIIFYVSARYYARIFTFLAAVFIVLLVLLPFFFLVLYSFLVDQQLSYRAYAANSFFMLVAHPVNSFLMMIDVAGIAFLLWATFPPLLPILFPGICVLLVMHYFKKSLDKEISKRANDTQQAK</sequence>
<keyword evidence="1" id="KW-0812">Transmembrane</keyword>
<feature type="transmembrane region" description="Helical" evidence="1">
    <location>
        <begin position="97"/>
        <end position="118"/>
    </location>
</feature>
<reference evidence="2 3" key="1">
    <citation type="journal article" date="2012" name="PLoS ONE">
        <title>Functional divergence in the genus oenococcus as predicted by genome sequencing of the newly-described species, Oenococcus kitaharae.</title>
        <authorList>
            <person name="Borneman A.R."/>
            <person name="McCarthy J.M."/>
            <person name="Chambers P.J."/>
            <person name="Bartowsky E.J."/>
        </authorList>
    </citation>
    <scope>NUCLEOTIDE SEQUENCE [LARGE SCALE GENOMIC DNA]</scope>
    <source>
        <strain evidence="3">DSM17330</strain>
    </source>
</reference>
<feature type="transmembrane region" description="Helical" evidence="1">
    <location>
        <begin position="51"/>
        <end position="77"/>
    </location>
</feature>
<comment type="caution">
    <text evidence="2">The sequence shown here is derived from an EMBL/GenBank/DDBJ whole genome shotgun (WGS) entry which is preliminary data.</text>
</comment>
<dbReference type="Proteomes" id="UP000004959">
    <property type="component" value="Chromosome"/>
</dbReference>
<evidence type="ECO:0000256" key="1">
    <source>
        <dbReference type="SAM" id="Phobius"/>
    </source>
</evidence>
<feature type="transmembrane region" description="Helical" evidence="1">
    <location>
        <begin position="12"/>
        <end position="39"/>
    </location>
</feature>
<evidence type="ECO:0000313" key="2">
    <source>
        <dbReference type="EMBL" id="EHN59708.1"/>
    </source>
</evidence>
<dbReference type="HOGENOM" id="CLU_1193890_0_0_9"/>
<feature type="transmembrane region" description="Helical" evidence="1">
    <location>
        <begin position="162"/>
        <end position="190"/>
    </location>
</feature>
<dbReference type="OrthoDB" id="2854805at2"/>
<name>G9WGA0_9LACO</name>
<accession>G9WGA0</accession>
<dbReference type="STRING" id="336988.NT96_01810"/>
<protein>
    <submittedName>
        <fullName evidence="2">Uncharacterized protein</fullName>
    </submittedName>
</protein>
<keyword evidence="1" id="KW-0472">Membrane</keyword>
<dbReference type="RefSeq" id="WP_007746775.1">
    <property type="nucleotide sequence ID" value="NZ_CM001398.1"/>
</dbReference>
<feature type="transmembrane region" description="Helical" evidence="1">
    <location>
        <begin position="124"/>
        <end position="150"/>
    </location>
</feature>
<evidence type="ECO:0000313" key="3">
    <source>
        <dbReference type="Proteomes" id="UP000004959"/>
    </source>
</evidence>
<gene>
    <name evidence="2" type="ORF">OKIT_1632</name>
</gene>
<dbReference type="AlphaFoldDB" id="G9WGA0"/>
<keyword evidence="1" id="KW-1133">Transmembrane helix</keyword>
<organism evidence="2 3">
    <name type="scientific">Oenococcus kitaharae DSM 17330</name>
    <dbReference type="NCBI Taxonomy" id="1045004"/>
    <lineage>
        <taxon>Bacteria</taxon>
        <taxon>Bacillati</taxon>
        <taxon>Bacillota</taxon>
        <taxon>Bacilli</taxon>
        <taxon>Lactobacillales</taxon>
        <taxon>Lactobacillaceae</taxon>
        <taxon>Oenococcus</taxon>
    </lineage>
</organism>